<dbReference type="SUPFAM" id="SSF48726">
    <property type="entry name" value="Immunoglobulin"/>
    <property type="match status" value="1"/>
</dbReference>
<dbReference type="InterPro" id="IPR013783">
    <property type="entry name" value="Ig-like_fold"/>
</dbReference>
<feature type="domain" description="Ig-like" evidence="1">
    <location>
        <begin position="16"/>
        <end position="127"/>
    </location>
</feature>
<evidence type="ECO:0000313" key="2">
    <source>
        <dbReference type="Ensembl" id="ENSAMXP00000051774.1"/>
    </source>
</evidence>
<dbReference type="Proteomes" id="UP000018467">
    <property type="component" value="Unassembled WGS sequence"/>
</dbReference>
<name>A0A3B1KDJ9_ASTMX</name>
<dbReference type="Pfam" id="PF07686">
    <property type="entry name" value="V-set"/>
    <property type="match status" value="1"/>
</dbReference>
<evidence type="ECO:0000313" key="3">
    <source>
        <dbReference type="Proteomes" id="UP000018467"/>
    </source>
</evidence>
<reference evidence="2" key="4">
    <citation type="submission" date="2025-09" db="UniProtKB">
        <authorList>
            <consortium name="Ensembl"/>
        </authorList>
    </citation>
    <scope>IDENTIFICATION</scope>
</reference>
<accession>A0A3B1KDJ9</accession>
<organism evidence="2 3">
    <name type="scientific">Astyanax mexicanus</name>
    <name type="common">Blind cave fish</name>
    <name type="synonym">Astyanax fasciatus mexicanus</name>
    <dbReference type="NCBI Taxonomy" id="7994"/>
    <lineage>
        <taxon>Eukaryota</taxon>
        <taxon>Metazoa</taxon>
        <taxon>Chordata</taxon>
        <taxon>Craniata</taxon>
        <taxon>Vertebrata</taxon>
        <taxon>Euteleostomi</taxon>
        <taxon>Actinopterygii</taxon>
        <taxon>Neopterygii</taxon>
        <taxon>Teleostei</taxon>
        <taxon>Ostariophysi</taxon>
        <taxon>Characiformes</taxon>
        <taxon>Characoidei</taxon>
        <taxon>Acestrorhamphidae</taxon>
        <taxon>Acestrorhamphinae</taxon>
        <taxon>Astyanax</taxon>
    </lineage>
</organism>
<proteinExistence type="predicted"/>
<reference evidence="2" key="3">
    <citation type="submission" date="2025-08" db="UniProtKB">
        <authorList>
            <consortium name="Ensembl"/>
        </authorList>
    </citation>
    <scope>IDENTIFICATION</scope>
</reference>
<dbReference type="InterPro" id="IPR036179">
    <property type="entry name" value="Ig-like_dom_sf"/>
</dbReference>
<dbReference type="InParanoid" id="A0A3B1KDJ9"/>
<sequence>MHREASIRDNPIIEKPDTVQVIHRIIHNESYVLQPESTVRVKPGYPTSLKCHIRLDGQFCIFWIKIALNEAPVCVATAKAFVDTVDMCEEFKNHSRLKALWNQKTFSLSFSSVEQTDAATYFCVTSHFGQYFFGNGSKLLLEEHADVRK</sequence>
<dbReference type="CDD" id="cd00099">
    <property type="entry name" value="IgV"/>
    <property type="match status" value="1"/>
</dbReference>
<dbReference type="InterPro" id="IPR007110">
    <property type="entry name" value="Ig-like_dom"/>
</dbReference>
<dbReference type="GeneTree" id="ENSGT00940000177616"/>
<evidence type="ECO:0000259" key="1">
    <source>
        <dbReference type="PROSITE" id="PS50835"/>
    </source>
</evidence>
<protein>
    <recommendedName>
        <fullName evidence="1">Ig-like domain-containing protein</fullName>
    </recommendedName>
</protein>
<dbReference type="Gene3D" id="2.60.40.10">
    <property type="entry name" value="Immunoglobulins"/>
    <property type="match status" value="1"/>
</dbReference>
<keyword evidence="3" id="KW-1185">Reference proteome</keyword>
<reference evidence="3" key="1">
    <citation type="submission" date="2013-03" db="EMBL/GenBank/DDBJ databases">
        <authorList>
            <person name="Jeffery W."/>
            <person name="Warren W."/>
            <person name="Wilson R.K."/>
        </authorList>
    </citation>
    <scope>NUCLEOTIDE SEQUENCE</scope>
    <source>
        <strain evidence="3">female</strain>
    </source>
</reference>
<reference evidence="3" key="2">
    <citation type="journal article" date="2014" name="Nat. Commun.">
        <title>The cavefish genome reveals candidate genes for eye loss.</title>
        <authorList>
            <person name="McGaugh S.E."/>
            <person name="Gross J.B."/>
            <person name="Aken B."/>
            <person name="Blin M."/>
            <person name="Borowsky R."/>
            <person name="Chalopin D."/>
            <person name="Hinaux H."/>
            <person name="Jeffery W.R."/>
            <person name="Keene A."/>
            <person name="Ma L."/>
            <person name="Minx P."/>
            <person name="Murphy D."/>
            <person name="O'Quin K.E."/>
            <person name="Retaux S."/>
            <person name="Rohner N."/>
            <person name="Searle S.M."/>
            <person name="Stahl B.A."/>
            <person name="Tabin C."/>
            <person name="Volff J.N."/>
            <person name="Yoshizawa M."/>
            <person name="Warren W.C."/>
        </authorList>
    </citation>
    <scope>NUCLEOTIDE SEQUENCE [LARGE SCALE GENOMIC DNA]</scope>
    <source>
        <strain evidence="3">female</strain>
    </source>
</reference>
<dbReference type="PROSITE" id="PS50835">
    <property type="entry name" value="IG_LIKE"/>
    <property type="match status" value="1"/>
</dbReference>
<dbReference type="AlphaFoldDB" id="A0A3B1KDJ9"/>
<dbReference type="Ensembl" id="ENSAMXT00000037207.1">
    <property type="protein sequence ID" value="ENSAMXP00000051774.1"/>
    <property type="gene ID" value="ENSAMXG00000030755.1"/>
</dbReference>
<dbReference type="InterPro" id="IPR013106">
    <property type="entry name" value="Ig_V-set"/>
</dbReference>